<reference evidence="3 4" key="1">
    <citation type="submission" date="2018-02" db="EMBL/GenBank/DDBJ databases">
        <title>Genome sequencing of Solimonas sp. HR-BB.</title>
        <authorList>
            <person name="Lee Y."/>
            <person name="Jeon C.O."/>
        </authorList>
    </citation>
    <scope>NUCLEOTIDE SEQUENCE [LARGE SCALE GENOMIC DNA]</scope>
    <source>
        <strain evidence="3 4">HR-BB</strain>
    </source>
</reference>
<dbReference type="RefSeq" id="WP_104231535.1">
    <property type="nucleotide sequence ID" value="NZ_PSNW01000010.1"/>
</dbReference>
<protein>
    <submittedName>
        <fullName evidence="3">Uncharacterized protein</fullName>
    </submittedName>
</protein>
<feature type="compositionally biased region" description="Polar residues" evidence="1">
    <location>
        <begin position="9"/>
        <end position="19"/>
    </location>
</feature>
<dbReference type="AlphaFoldDB" id="A0A2S5TCN5"/>
<dbReference type="EMBL" id="PSNW01000010">
    <property type="protein sequence ID" value="PPE72725.1"/>
    <property type="molecule type" value="Genomic_DNA"/>
</dbReference>
<keyword evidence="2" id="KW-0472">Membrane</keyword>
<evidence type="ECO:0000313" key="4">
    <source>
        <dbReference type="Proteomes" id="UP000238220"/>
    </source>
</evidence>
<organism evidence="3 4">
    <name type="scientific">Solimonas fluminis</name>
    <dbReference type="NCBI Taxonomy" id="2086571"/>
    <lineage>
        <taxon>Bacteria</taxon>
        <taxon>Pseudomonadati</taxon>
        <taxon>Pseudomonadota</taxon>
        <taxon>Gammaproteobacteria</taxon>
        <taxon>Nevskiales</taxon>
        <taxon>Nevskiaceae</taxon>
        <taxon>Solimonas</taxon>
    </lineage>
</organism>
<feature type="region of interest" description="Disordered" evidence="1">
    <location>
        <begin position="1"/>
        <end position="41"/>
    </location>
</feature>
<evidence type="ECO:0000256" key="1">
    <source>
        <dbReference type="SAM" id="MobiDB-lite"/>
    </source>
</evidence>
<keyword evidence="4" id="KW-1185">Reference proteome</keyword>
<proteinExistence type="predicted"/>
<keyword evidence="2" id="KW-0812">Transmembrane</keyword>
<comment type="caution">
    <text evidence="3">The sequence shown here is derived from an EMBL/GenBank/DDBJ whole genome shotgun (WGS) entry which is preliminary data.</text>
</comment>
<dbReference type="Proteomes" id="UP000238220">
    <property type="component" value="Unassembled WGS sequence"/>
</dbReference>
<gene>
    <name evidence="3" type="ORF">C3942_16890</name>
</gene>
<evidence type="ECO:0000313" key="3">
    <source>
        <dbReference type="EMBL" id="PPE72725.1"/>
    </source>
</evidence>
<name>A0A2S5TCN5_9GAMM</name>
<evidence type="ECO:0000256" key="2">
    <source>
        <dbReference type="SAM" id="Phobius"/>
    </source>
</evidence>
<feature type="compositionally biased region" description="Low complexity" evidence="1">
    <location>
        <begin position="20"/>
        <end position="35"/>
    </location>
</feature>
<keyword evidence="2" id="KW-1133">Transmembrane helix</keyword>
<feature type="transmembrane region" description="Helical" evidence="2">
    <location>
        <begin position="118"/>
        <end position="135"/>
    </location>
</feature>
<sequence length="141" mass="14540">MGLFGGGNKQSQTTNVTDTSAGASVAGDAAGPVSSLSVNAGSSKESTFNFLDQNAIAGSFDFAKAESERSFGFATAALDKATRSYTTTADALTSAYNQSLNTVSKAQTPADEKTRQQFMYLALGALALVAVIFWAQNQGTS</sequence>
<accession>A0A2S5TCN5</accession>